<evidence type="ECO:0000313" key="1">
    <source>
        <dbReference type="EMBL" id="QNO49207.1"/>
    </source>
</evidence>
<dbReference type="AlphaFoldDB" id="A0A7G9YMH3"/>
<reference evidence="1" key="1">
    <citation type="submission" date="2020-06" db="EMBL/GenBank/DDBJ databases">
        <title>Unique genomic features of the anaerobic methanotrophic archaea.</title>
        <authorList>
            <person name="Chadwick G.L."/>
            <person name="Skennerton C.T."/>
            <person name="Laso-Perez R."/>
            <person name="Leu A.O."/>
            <person name="Speth D.R."/>
            <person name="Yu H."/>
            <person name="Morgan-Lang C."/>
            <person name="Hatzenpichler R."/>
            <person name="Goudeau D."/>
            <person name="Malmstrom R."/>
            <person name="Brazelton W.J."/>
            <person name="Woyke T."/>
            <person name="Hallam S.J."/>
            <person name="Tyson G.W."/>
            <person name="Wegener G."/>
            <person name="Boetius A."/>
            <person name="Orphan V."/>
        </authorList>
    </citation>
    <scope>NUCLEOTIDE SEQUENCE</scope>
</reference>
<gene>
    <name evidence="1" type="ORF">DHJJDJHP_00014</name>
</gene>
<name>A0A7G9YMH3_9EURY</name>
<dbReference type="EMBL" id="MT631374">
    <property type="protein sequence ID" value="QNO49207.1"/>
    <property type="molecule type" value="Genomic_DNA"/>
</dbReference>
<accession>A0A7G9YMH3</accession>
<protein>
    <submittedName>
        <fullName evidence="1">Uncharacterized protein</fullName>
    </submittedName>
</protein>
<organism evidence="1">
    <name type="scientific">Candidatus Methanogaster sp. ANME-2c ERB4</name>
    <dbReference type="NCBI Taxonomy" id="2759911"/>
    <lineage>
        <taxon>Archaea</taxon>
        <taxon>Methanobacteriati</taxon>
        <taxon>Methanobacteriota</taxon>
        <taxon>Stenosarchaea group</taxon>
        <taxon>Methanomicrobia</taxon>
        <taxon>Methanosarcinales</taxon>
        <taxon>ANME-2 cluster</taxon>
        <taxon>Candidatus Methanogasteraceae</taxon>
        <taxon>Candidatus Methanogaster</taxon>
    </lineage>
</organism>
<sequence>MRTLSVESLDRHLKLDDAVIKLLGGDIVTSAIRHRDFCTPYRLASGVPPDFIEFKVTLDVEGQKPITECATLTHGNAVEIEGKHVVIDPITLPPDCLIYDDKIKIALVQLEINLVHNGRGYRIGRDFEAYRKKIHDISFKLPKDIEMVIFPELSIPFEFLSEL</sequence>
<proteinExistence type="predicted"/>